<dbReference type="EMBL" id="CP059404">
    <property type="protein sequence ID" value="QNE88663.1"/>
    <property type="molecule type" value="Genomic_DNA"/>
</dbReference>
<evidence type="ECO:0000313" key="3">
    <source>
        <dbReference type="Proteomes" id="UP000515743"/>
    </source>
</evidence>
<sequence length="165" mass="17428">MDVQDTQIQKKTAALVALAALVLGGVVATSEAMPERTPQQRGSSDVHFKGLSIPGKQCSEGPGFTADAPKWKCGDTSVRSNSGTVKEDADLAMVVARQHRFFRGDSELPVALAKERSSGLWVLDDGERVTVAARKAGAGNATVCGLHFDGPHSRALADNVVKEDK</sequence>
<dbReference type="KEGG" id="cik:H0194_05995"/>
<feature type="region of interest" description="Disordered" evidence="1">
    <location>
        <begin position="32"/>
        <end position="66"/>
    </location>
</feature>
<evidence type="ECO:0000256" key="1">
    <source>
        <dbReference type="SAM" id="MobiDB-lite"/>
    </source>
</evidence>
<reference evidence="2 3" key="1">
    <citation type="submission" date="2020-07" db="EMBL/GenBank/DDBJ databases">
        <title>Complete genome and description of Corynebacterium incognita strain Marseille-Q3630 sp. nov.</title>
        <authorList>
            <person name="Boxberger M."/>
        </authorList>
    </citation>
    <scope>NUCLEOTIDE SEQUENCE [LARGE SCALE GENOMIC DNA]</scope>
    <source>
        <strain evidence="2 3">Marseille-Q3630</strain>
    </source>
</reference>
<dbReference type="RefSeq" id="WP_185175053.1">
    <property type="nucleotide sequence ID" value="NZ_CP059404.1"/>
</dbReference>
<keyword evidence="3" id="KW-1185">Reference proteome</keyword>
<evidence type="ECO:0000313" key="2">
    <source>
        <dbReference type="EMBL" id="QNE88663.1"/>
    </source>
</evidence>
<protein>
    <submittedName>
        <fullName evidence="2">Uncharacterized protein</fullName>
    </submittedName>
</protein>
<dbReference type="AlphaFoldDB" id="A0A7G7CM47"/>
<gene>
    <name evidence="2" type="ORF">H0194_05995</name>
</gene>
<name>A0A7G7CM47_9CORY</name>
<organism evidence="2 3">
    <name type="scientific">Corynebacterium incognita</name>
    <dbReference type="NCBI Taxonomy" id="2754725"/>
    <lineage>
        <taxon>Bacteria</taxon>
        <taxon>Bacillati</taxon>
        <taxon>Actinomycetota</taxon>
        <taxon>Actinomycetes</taxon>
        <taxon>Mycobacteriales</taxon>
        <taxon>Corynebacteriaceae</taxon>
        <taxon>Corynebacterium</taxon>
    </lineage>
</organism>
<proteinExistence type="predicted"/>
<accession>A0A7G7CM47</accession>
<dbReference type="Proteomes" id="UP000515743">
    <property type="component" value="Chromosome"/>
</dbReference>